<dbReference type="EMBL" id="JACHCF010000017">
    <property type="protein sequence ID" value="MBB5624060.1"/>
    <property type="molecule type" value="Genomic_DNA"/>
</dbReference>
<gene>
    <name evidence="2" type="ORF">HDE69_005157</name>
</gene>
<dbReference type="Gene3D" id="1.10.260.40">
    <property type="entry name" value="lambda repressor-like DNA-binding domains"/>
    <property type="match status" value="1"/>
</dbReference>
<dbReference type="NCBIfam" id="TIGR03070">
    <property type="entry name" value="couple_hipB"/>
    <property type="match status" value="1"/>
</dbReference>
<evidence type="ECO:0000313" key="2">
    <source>
        <dbReference type="EMBL" id="MBB5624060.1"/>
    </source>
</evidence>
<accession>A0A7W8YYU8</accession>
<dbReference type="InterPro" id="IPR017507">
    <property type="entry name" value="Tscrpt_reg_HipB-like"/>
</dbReference>
<dbReference type="AlphaFoldDB" id="A0A7W8YYU8"/>
<dbReference type="InterPro" id="IPR001387">
    <property type="entry name" value="Cro/C1-type_HTH"/>
</dbReference>
<name>A0A7W8YYU8_9SPHI</name>
<comment type="caution">
    <text evidence="2">The sequence shown here is derived from an EMBL/GenBank/DDBJ whole genome shotgun (WGS) entry which is preliminary data.</text>
</comment>
<dbReference type="SUPFAM" id="SSF47413">
    <property type="entry name" value="lambda repressor-like DNA-binding domains"/>
    <property type="match status" value="1"/>
</dbReference>
<evidence type="ECO:0000259" key="1">
    <source>
        <dbReference type="PROSITE" id="PS50943"/>
    </source>
</evidence>
<dbReference type="InterPro" id="IPR010982">
    <property type="entry name" value="Lambda_DNA-bd_dom_sf"/>
</dbReference>
<dbReference type="RefSeq" id="WP_260161177.1">
    <property type="nucleotide sequence ID" value="NZ_JACHCF010000017.1"/>
</dbReference>
<dbReference type="PROSITE" id="PS50943">
    <property type="entry name" value="HTH_CROC1"/>
    <property type="match status" value="1"/>
</dbReference>
<dbReference type="Proteomes" id="UP000537718">
    <property type="component" value="Unassembled WGS sequence"/>
</dbReference>
<feature type="domain" description="HTH cro/C1-type" evidence="1">
    <location>
        <begin position="19"/>
        <end position="73"/>
    </location>
</feature>
<dbReference type="GO" id="GO:0003677">
    <property type="term" value="F:DNA binding"/>
    <property type="evidence" value="ECO:0007669"/>
    <property type="project" value="InterPro"/>
</dbReference>
<reference evidence="2 3" key="1">
    <citation type="submission" date="2020-08" db="EMBL/GenBank/DDBJ databases">
        <title>Genomic Encyclopedia of Type Strains, Phase IV (KMG-V): Genome sequencing to study the core and pangenomes of soil and plant-associated prokaryotes.</title>
        <authorList>
            <person name="Whitman W."/>
        </authorList>
    </citation>
    <scope>NUCLEOTIDE SEQUENCE [LARGE SCALE GENOMIC DNA]</scope>
    <source>
        <strain evidence="2 3">MP7CTX6</strain>
    </source>
</reference>
<proteinExistence type="predicted"/>
<evidence type="ECO:0000313" key="3">
    <source>
        <dbReference type="Proteomes" id="UP000537718"/>
    </source>
</evidence>
<sequence length="79" mass="9051">MDNGIQIWYKIMSPIASFIKEKRKSLKLSQEDLAFKAGVGLRFVRELESGKTTLRLDKVNQVLELFGKQVGITENYTTE</sequence>
<dbReference type="SMART" id="SM00530">
    <property type="entry name" value="HTH_XRE"/>
    <property type="match status" value="1"/>
</dbReference>
<dbReference type="Pfam" id="PF01381">
    <property type="entry name" value="HTH_3"/>
    <property type="match status" value="1"/>
</dbReference>
<protein>
    <submittedName>
        <fullName evidence="2">Y4mF family transcriptional regulator</fullName>
    </submittedName>
</protein>
<dbReference type="CDD" id="cd00093">
    <property type="entry name" value="HTH_XRE"/>
    <property type="match status" value="1"/>
</dbReference>
<organism evidence="2 3">
    <name type="scientific">Pedobacter cryoconitis</name>
    <dbReference type="NCBI Taxonomy" id="188932"/>
    <lineage>
        <taxon>Bacteria</taxon>
        <taxon>Pseudomonadati</taxon>
        <taxon>Bacteroidota</taxon>
        <taxon>Sphingobacteriia</taxon>
        <taxon>Sphingobacteriales</taxon>
        <taxon>Sphingobacteriaceae</taxon>
        <taxon>Pedobacter</taxon>
    </lineage>
</organism>